<dbReference type="PANTHER" id="PTHR11945:SF805">
    <property type="entry name" value="BOX PROTEIN, PUTATIVE-RELATED"/>
    <property type="match status" value="1"/>
</dbReference>
<dbReference type="InterPro" id="IPR002100">
    <property type="entry name" value="TF_MADSbox"/>
</dbReference>
<dbReference type="AlphaFoldDB" id="A0A9Q0TAQ9"/>
<dbReference type="FunFam" id="3.40.1810.10:FF:000006">
    <property type="entry name" value="Agamous-like MADS-box protein AGL62"/>
    <property type="match status" value="1"/>
</dbReference>
<dbReference type="Pfam" id="PF00319">
    <property type="entry name" value="SRF-TF"/>
    <property type="match status" value="1"/>
</dbReference>
<dbReference type="GO" id="GO:0046983">
    <property type="term" value="F:protein dimerization activity"/>
    <property type="evidence" value="ECO:0007669"/>
    <property type="project" value="InterPro"/>
</dbReference>
<dbReference type="SMART" id="SM00432">
    <property type="entry name" value="MADS"/>
    <property type="match status" value="1"/>
</dbReference>
<protein>
    <submittedName>
        <fullName evidence="8">AGAMOUS-LIKE MADS-BOX PROTEIN AGL61</fullName>
    </submittedName>
</protein>
<evidence type="ECO:0000313" key="8">
    <source>
        <dbReference type="EMBL" id="KAJ6706745.1"/>
    </source>
</evidence>
<dbReference type="SUPFAM" id="SSF55455">
    <property type="entry name" value="SRF-like"/>
    <property type="match status" value="1"/>
</dbReference>
<dbReference type="InterPro" id="IPR036879">
    <property type="entry name" value="TF_MADSbox_sf"/>
</dbReference>
<dbReference type="PRINTS" id="PR00404">
    <property type="entry name" value="MADSDOMAIN"/>
</dbReference>
<comment type="caution">
    <text evidence="8">The sequence shown here is derived from an EMBL/GenBank/DDBJ whole genome shotgun (WGS) entry which is preliminary data.</text>
</comment>
<feature type="domain" description="MADS-box" evidence="7">
    <location>
        <begin position="10"/>
        <end position="70"/>
    </location>
</feature>
<keyword evidence="6" id="KW-0175">Coiled coil</keyword>
<dbReference type="EMBL" id="JAPFFL010000008">
    <property type="protein sequence ID" value="KAJ6706745.1"/>
    <property type="molecule type" value="Genomic_DNA"/>
</dbReference>
<dbReference type="OrthoDB" id="1896642at2759"/>
<dbReference type="GO" id="GO:0000981">
    <property type="term" value="F:DNA-binding transcription factor activity, RNA polymerase II-specific"/>
    <property type="evidence" value="ECO:0007669"/>
    <property type="project" value="TreeGrafter"/>
</dbReference>
<keyword evidence="2" id="KW-0805">Transcription regulation</keyword>
<evidence type="ECO:0000256" key="2">
    <source>
        <dbReference type="ARBA" id="ARBA00023015"/>
    </source>
</evidence>
<gene>
    <name evidence="8" type="ORF">OIU85_027131</name>
</gene>
<name>A0A9Q0TAQ9_SALVM</name>
<organism evidence="8 9">
    <name type="scientific">Salix viminalis</name>
    <name type="common">Common osier</name>
    <name type="synonym">Basket willow</name>
    <dbReference type="NCBI Taxonomy" id="40686"/>
    <lineage>
        <taxon>Eukaryota</taxon>
        <taxon>Viridiplantae</taxon>
        <taxon>Streptophyta</taxon>
        <taxon>Embryophyta</taxon>
        <taxon>Tracheophyta</taxon>
        <taxon>Spermatophyta</taxon>
        <taxon>Magnoliopsida</taxon>
        <taxon>eudicotyledons</taxon>
        <taxon>Gunneridae</taxon>
        <taxon>Pentapetalae</taxon>
        <taxon>rosids</taxon>
        <taxon>fabids</taxon>
        <taxon>Malpighiales</taxon>
        <taxon>Salicaceae</taxon>
        <taxon>Saliceae</taxon>
        <taxon>Salix</taxon>
    </lineage>
</organism>
<evidence type="ECO:0000256" key="5">
    <source>
        <dbReference type="ARBA" id="ARBA00023242"/>
    </source>
</evidence>
<evidence type="ECO:0000256" key="6">
    <source>
        <dbReference type="SAM" id="Coils"/>
    </source>
</evidence>
<keyword evidence="3" id="KW-0238">DNA-binding</keyword>
<proteinExistence type="predicted"/>
<dbReference type="Gene3D" id="3.40.1810.10">
    <property type="entry name" value="Transcription factor, MADS-box"/>
    <property type="match status" value="1"/>
</dbReference>
<keyword evidence="5" id="KW-0539">Nucleus</keyword>
<dbReference type="GO" id="GO:0005634">
    <property type="term" value="C:nucleus"/>
    <property type="evidence" value="ECO:0007669"/>
    <property type="project" value="UniProtKB-SubCell"/>
</dbReference>
<evidence type="ECO:0000259" key="7">
    <source>
        <dbReference type="PROSITE" id="PS50066"/>
    </source>
</evidence>
<comment type="subcellular location">
    <subcellularLocation>
        <location evidence="1">Nucleus</location>
    </subcellularLocation>
</comment>
<sequence>MAAKVKKQSLGRQKIEIKKIENKSSLEVTFTKRRHGLFNKACEIGVLTGAEAAVIAFSPGKKAFAFGYPSVDTVIERYLSENTKEGSALVINTSTSSTRHDDHRAVEESRREYEEALAKKEEETKRTVEMLKEGGEVGFGSDRFWWDRSIQGMGLEELEQYVASMEELKKNVGMRVDELEKASNSPSRFLDLDSGVHAIENFSTN</sequence>
<evidence type="ECO:0000313" key="9">
    <source>
        <dbReference type="Proteomes" id="UP001151529"/>
    </source>
</evidence>
<reference evidence="8" key="2">
    <citation type="journal article" date="2023" name="Int. J. Mol. Sci.">
        <title>De Novo Assembly and Annotation of 11 Diverse Shrub Willow (Salix) Genomes Reveals Novel Gene Organization in Sex-Linked Regions.</title>
        <authorList>
            <person name="Hyden B."/>
            <person name="Feng K."/>
            <person name="Yates T.B."/>
            <person name="Jawdy S."/>
            <person name="Cereghino C."/>
            <person name="Smart L.B."/>
            <person name="Muchero W."/>
        </authorList>
    </citation>
    <scope>NUCLEOTIDE SEQUENCE [LARGE SCALE GENOMIC DNA]</scope>
    <source>
        <tissue evidence="8">Shoot tip</tissue>
    </source>
</reference>
<dbReference type="Proteomes" id="UP001151529">
    <property type="component" value="Chromosome 4"/>
</dbReference>
<reference evidence="8" key="1">
    <citation type="submission" date="2022-11" db="EMBL/GenBank/DDBJ databases">
        <authorList>
            <person name="Hyden B.L."/>
            <person name="Feng K."/>
            <person name="Yates T."/>
            <person name="Jawdy S."/>
            <person name="Smart L.B."/>
            <person name="Muchero W."/>
        </authorList>
    </citation>
    <scope>NUCLEOTIDE SEQUENCE</scope>
    <source>
        <tissue evidence="8">Shoot tip</tissue>
    </source>
</reference>
<keyword evidence="9" id="KW-1185">Reference proteome</keyword>
<keyword evidence="4" id="KW-0804">Transcription</keyword>
<evidence type="ECO:0000256" key="3">
    <source>
        <dbReference type="ARBA" id="ARBA00023125"/>
    </source>
</evidence>
<dbReference type="PANTHER" id="PTHR11945">
    <property type="entry name" value="MADS BOX PROTEIN"/>
    <property type="match status" value="1"/>
</dbReference>
<dbReference type="PROSITE" id="PS50066">
    <property type="entry name" value="MADS_BOX_2"/>
    <property type="match status" value="1"/>
</dbReference>
<evidence type="ECO:0000256" key="1">
    <source>
        <dbReference type="ARBA" id="ARBA00004123"/>
    </source>
</evidence>
<accession>A0A9Q0TAQ9</accession>
<evidence type="ECO:0000256" key="4">
    <source>
        <dbReference type="ARBA" id="ARBA00023163"/>
    </source>
</evidence>
<dbReference type="GO" id="GO:0000978">
    <property type="term" value="F:RNA polymerase II cis-regulatory region sequence-specific DNA binding"/>
    <property type="evidence" value="ECO:0007669"/>
    <property type="project" value="TreeGrafter"/>
</dbReference>
<feature type="coiled-coil region" evidence="6">
    <location>
        <begin position="103"/>
        <end position="130"/>
    </location>
</feature>